<dbReference type="EMBL" id="CAICTM010000037">
    <property type="protein sequence ID" value="CAB9498384.1"/>
    <property type="molecule type" value="Genomic_DNA"/>
</dbReference>
<protein>
    <submittedName>
        <fullName evidence="2">Uncharacterized protein</fullName>
    </submittedName>
</protein>
<name>A0A9N8D936_9STRA</name>
<sequence length="221" mass="24721">MGEPKKGFFIDDEMESPRMVTAADRWGSGLSPSIPMEGDGGGCIQRTGGWKLRPKLSSGKGKACLSGRLHSNAAVGSNTATHNPRSITVVEDSSPDPFDMTLMELESNKANNWRANGGSIARSKAIAITRKRDDTHVVDDHIMQTCSSMERMYDWATWKMYERITYHRRHYPVRYSSEATSVTPRYNTDPPPSASEEKGTDEVDHAKPERYFDGEIFDLEI</sequence>
<organism evidence="2 3">
    <name type="scientific">Seminavis robusta</name>
    <dbReference type="NCBI Taxonomy" id="568900"/>
    <lineage>
        <taxon>Eukaryota</taxon>
        <taxon>Sar</taxon>
        <taxon>Stramenopiles</taxon>
        <taxon>Ochrophyta</taxon>
        <taxon>Bacillariophyta</taxon>
        <taxon>Bacillariophyceae</taxon>
        <taxon>Bacillariophycidae</taxon>
        <taxon>Naviculales</taxon>
        <taxon>Naviculaceae</taxon>
        <taxon>Seminavis</taxon>
    </lineage>
</organism>
<feature type="compositionally biased region" description="Basic and acidic residues" evidence="1">
    <location>
        <begin position="195"/>
        <end position="209"/>
    </location>
</feature>
<proteinExistence type="predicted"/>
<dbReference type="OrthoDB" id="49584at2759"/>
<gene>
    <name evidence="2" type="ORF">SEMRO_37_G023160.1</name>
</gene>
<comment type="caution">
    <text evidence="2">The sequence shown here is derived from an EMBL/GenBank/DDBJ whole genome shotgun (WGS) entry which is preliminary data.</text>
</comment>
<dbReference type="AlphaFoldDB" id="A0A9N8D936"/>
<evidence type="ECO:0000256" key="1">
    <source>
        <dbReference type="SAM" id="MobiDB-lite"/>
    </source>
</evidence>
<reference evidence="2" key="1">
    <citation type="submission" date="2020-06" db="EMBL/GenBank/DDBJ databases">
        <authorList>
            <consortium name="Plant Systems Biology data submission"/>
        </authorList>
    </citation>
    <scope>NUCLEOTIDE SEQUENCE</scope>
    <source>
        <strain evidence="2">D6</strain>
    </source>
</reference>
<accession>A0A9N8D936</accession>
<keyword evidence="3" id="KW-1185">Reference proteome</keyword>
<dbReference type="Proteomes" id="UP001153069">
    <property type="component" value="Unassembled WGS sequence"/>
</dbReference>
<evidence type="ECO:0000313" key="2">
    <source>
        <dbReference type="EMBL" id="CAB9498384.1"/>
    </source>
</evidence>
<evidence type="ECO:0000313" key="3">
    <source>
        <dbReference type="Proteomes" id="UP001153069"/>
    </source>
</evidence>
<feature type="region of interest" description="Disordered" evidence="1">
    <location>
        <begin position="179"/>
        <end position="209"/>
    </location>
</feature>